<dbReference type="AlphaFoldDB" id="V5JAK8"/>
<dbReference type="EMBL" id="JX946308">
    <property type="protein sequence ID" value="AGH13588.1"/>
    <property type="molecule type" value="Genomic_DNA"/>
</dbReference>
<reference evidence="1" key="1">
    <citation type="journal article" date="2013" name="Environ. Microbiol. Rep.">
        <title>Polyketide genes in the marine sponge Plakortis simplex: a new group of mono-modular type I polyketide synthases from sponge symbionts.</title>
        <authorList>
            <person name="Della Sala G."/>
            <person name="Hochmuth T."/>
            <person name="Costantino V."/>
            <person name="Teta R."/>
            <person name="Gerwick W."/>
            <person name="Gerwick L."/>
            <person name="Piel J."/>
            <person name="Mangoni A."/>
        </authorList>
    </citation>
    <scope>NUCLEOTIDE SEQUENCE</scope>
</reference>
<protein>
    <submittedName>
        <fullName evidence="1">Uncharacterized protein</fullName>
    </submittedName>
</protein>
<evidence type="ECO:0000313" key="1">
    <source>
        <dbReference type="EMBL" id="AGH13588.1"/>
    </source>
</evidence>
<proteinExistence type="predicted"/>
<name>V5JAK8_UNCXX</name>
<organism evidence="1">
    <name type="scientific">bacterium symbiont of Plakortis simplex pPSA11D7</name>
    <dbReference type="NCBI Taxonomy" id="1256903"/>
    <lineage>
        <taxon>Bacteria</taxon>
    </lineage>
</organism>
<accession>V5JAK8</accession>
<sequence>MSDVDGRWNLEIETIRGKQRTATLDLSTDGETVSGALIGERMTLEFDSGRRKGNAIRWKSDVSIPMFPGKRTLTCTFTVDGDTISGTIDGPKQKLATCKGSRSE</sequence>